<evidence type="ECO:0000313" key="2">
    <source>
        <dbReference type="EMBL" id="DAA04359.1"/>
    </source>
</evidence>
<sequence length="238" mass="26438">MAKAEPLDLLSYSYKLWVSSILYHLPREAIPGIKLEGGKKHKSFYAIYTWYFINKDKYSRQSGSLAMPIKMGLWARVKAWKLAKSQTTPANENDTRTPGFKSASSGFASGQSALRFCGGSGGNGNGKNGVMSIICAELPLTSILGLCFRERQVAGKIALDSNANYMGLQMSAEEEKSEWQNDWMADSLGYLGPRPPRPTSHGKHRMSGQRAIATSFHRRPVQQDKPGYARIRRGFPQN</sequence>
<accession>Q6IJ62</accession>
<dbReference type="AlphaFoldDB" id="Q6IJ62"/>
<organism evidence="2">
    <name type="scientific">Drosophila melanogaster</name>
    <name type="common">Fruit fly</name>
    <dbReference type="NCBI Taxonomy" id="7227"/>
    <lineage>
        <taxon>Eukaryota</taxon>
        <taxon>Metazoa</taxon>
        <taxon>Ecdysozoa</taxon>
        <taxon>Arthropoda</taxon>
        <taxon>Hexapoda</taxon>
        <taxon>Insecta</taxon>
        <taxon>Pterygota</taxon>
        <taxon>Neoptera</taxon>
        <taxon>Endopterygota</taxon>
        <taxon>Diptera</taxon>
        <taxon>Brachycera</taxon>
        <taxon>Muscomorpha</taxon>
        <taxon>Ephydroidea</taxon>
        <taxon>Drosophilidae</taxon>
        <taxon>Drosophila</taxon>
        <taxon>Sophophora</taxon>
    </lineage>
</organism>
<protein>
    <submittedName>
        <fullName evidence="2">HDC15808</fullName>
    </submittedName>
</protein>
<name>Q6IJ62_DROME</name>
<feature type="region of interest" description="Disordered" evidence="1">
    <location>
        <begin position="193"/>
        <end position="238"/>
    </location>
</feature>
<evidence type="ECO:0000256" key="1">
    <source>
        <dbReference type="SAM" id="MobiDB-lite"/>
    </source>
</evidence>
<dbReference type="EMBL" id="BK002854">
    <property type="protein sequence ID" value="DAA04359.1"/>
    <property type="molecule type" value="Genomic_DNA"/>
</dbReference>
<gene>
    <name evidence="2" type="ORF">HDC15808</name>
</gene>
<proteinExistence type="predicted"/>
<reference evidence="2" key="1">
    <citation type="journal article" date="2003" name="Genome Biol.">
        <title>An integrated gene annotation and transcriptional profiling approach towards the full gene content of the Drosophila genome.</title>
        <authorList>
            <person name="Hild M."/>
            <person name="Beckmann B."/>
            <person name="Haas S.A."/>
            <person name="Koch B."/>
            <person name="Solovyev V."/>
            <person name="Busold C."/>
            <person name="Fellenberg K."/>
            <person name="Boutros M."/>
            <person name="Vingron M."/>
            <person name="Sauer F."/>
            <person name="Hoheisel J.D."/>
            <person name="Paro R."/>
        </authorList>
    </citation>
    <scope>NUCLEOTIDE SEQUENCE</scope>
</reference>